<keyword evidence="1" id="KW-0732">Signal</keyword>
<dbReference type="AlphaFoldDB" id="A0AA41HAL9"/>
<evidence type="ECO:0000256" key="1">
    <source>
        <dbReference type="SAM" id="SignalP"/>
    </source>
</evidence>
<evidence type="ECO:0000313" key="6">
    <source>
        <dbReference type="Proteomes" id="UP001162889"/>
    </source>
</evidence>
<dbReference type="Proteomes" id="UP001162889">
    <property type="component" value="Unassembled WGS sequence"/>
</dbReference>
<organism evidence="3 5">
    <name type="scientific">Duganella violaceipulchra</name>
    <dbReference type="NCBI Taxonomy" id="2849652"/>
    <lineage>
        <taxon>Bacteria</taxon>
        <taxon>Pseudomonadati</taxon>
        <taxon>Pseudomonadota</taxon>
        <taxon>Betaproteobacteria</taxon>
        <taxon>Burkholderiales</taxon>
        <taxon>Oxalobacteraceae</taxon>
        <taxon>Telluria group</taxon>
        <taxon>Duganella</taxon>
    </lineage>
</organism>
<dbReference type="EMBL" id="JALJZU010000012">
    <property type="protein sequence ID" value="MCP2011707.1"/>
    <property type="molecule type" value="Genomic_DNA"/>
</dbReference>
<dbReference type="Pfam" id="PF07940">
    <property type="entry name" value="Hepar_II_III_C"/>
    <property type="match status" value="1"/>
</dbReference>
<accession>A0AA41HAL9</accession>
<evidence type="ECO:0000259" key="2">
    <source>
        <dbReference type="Pfam" id="PF07940"/>
    </source>
</evidence>
<feature type="chain" id="PRO_5041222242" evidence="1">
    <location>
        <begin position="25"/>
        <end position="1035"/>
    </location>
</feature>
<reference evidence="3" key="1">
    <citation type="submission" date="2021-07" db="EMBL/GenBank/DDBJ databases">
        <title>Characterization of violacein-producing bacteria and related species.</title>
        <authorList>
            <person name="Wilson H.S."/>
            <person name="De Leon M.E."/>
        </authorList>
    </citation>
    <scope>NUCLEOTIDE SEQUENCE</scope>
    <source>
        <strain evidence="3">HSC-15S17</strain>
    </source>
</reference>
<dbReference type="RefSeq" id="WP_217940947.1">
    <property type="nucleotide sequence ID" value="NZ_JAHTGR010000002.1"/>
</dbReference>
<sequence>MPYHLRHLRWLGLSACLAAAYGHAQLPAPLTTGHPHLMVNQARFDSLKTRLPIAPANFPAAGGTIEFDWTPRAKGPFDNNNDAIFGIVGSTNNSILIRHEDASDGNGDIGLQLGLLQKTIGAIKGDWVANTSIKLRQNTKVHIALNWDSAKRQASYAIDYGTPITMKWKGMVGTPAEHWQANEQIFEIGARHGEQVGKFKVRDLQGATIFDHPEDDLGMMAMSWRDFIGNVNNYRNTLAACVPTATPATEPTACDVANGNQDTIFQIAEQLALAYKLGGDRKYLDAARKYVDLIDILPANAGGEYAMGGRVAALGIIYDWLYNELDDASSSGMPVYRSLIPTIIKKTIQSGVTQTDLSNYLCDYKTDENDKVVLNIRPASDPVVDCVVKPIYDYRNWNRSANPHVPSLAPYYIGGHQISDIGSAAFGALAIAAEYPEVLPLIDTLYAHFDQGFWPVKAQVSIDGGHQMGFGYSLEGNLAATLQLWRSAFDTGSSPAVFQGEWQNKMIYPYIYGLRSNLSYPARGDNFDLSGNHIAVAKLALMAASQAGDGVAQAFYRQQIQGSRASQTSNLLELLYFPQANSAPVGDISTLPLSQRFRVGGLVIARDRWDYANATVLDFKASNFSSDNHQHFDQNSFSLYYKAPLLLDSGAYDKYNTPHRYNYTIRTIAHNTITVFKPEEQFTRNNITHSNDGGQWYPTRETMYPTLGDIQPGGINYQDGIVNYEYDPRYTYVRGNASKAYSSVKLDQANGFLRSLIFLPSSPFWGAPVTLVFDTVRPATSGLETTFLLHMTNEPAAAVGATDQLSGRYRLAFADGAARQVTVRNQGGMATIETLLPENATVLKVGGTSASCPQVKQVMTGGDGGVANDCRFTVRDMSSGSAVWRNYAPLAEADKFNIAKADYGAWRLEVGGPASQANVPQYFLHVIGVADNDNGSGLSAMPSAQRLVADSDTEAVRLGTSTVILFNRNSAPAASLSFVADLSQPSILATGLKPDAAFALLTTTVAGGTRFQLTETSDGSATLHSSGEGVVTLNF</sequence>
<dbReference type="InterPro" id="IPR012480">
    <property type="entry name" value="Hepar_II_III_C"/>
</dbReference>
<gene>
    <name evidence="3" type="ORF">KVP70_04860</name>
    <name evidence="4" type="ORF">L1274_005459</name>
</gene>
<proteinExistence type="predicted"/>
<dbReference type="GO" id="GO:0016829">
    <property type="term" value="F:lyase activity"/>
    <property type="evidence" value="ECO:0007669"/>
    <property type="project" value="InterPro"/>
</dbReference>
<evidence type="ECO:0000313" key="4">
    <source>
        <dbReference type="EMBL" id="MCP2011707.1"/>
    </source>
</evidence>
<name>A0AA41HAL9_9BURK</name>
<dbReference type="EMBL" id="JAHTGR010000002">
    <property type="protein sequence ID" value="MBV6320258.1"/>
    <property type="molecule type" value="Genomic_DNA"/>
</dbReference>
<dbReference type="Proteomes" id="UP001155901">
    <property type="component" value="Unassembled WGS sequence"/>
</dbReference>
<evidence type="ECO:0000313" key="5">
    <source>
        <dbReference type="Proteomes" id="UP001155901"/>
    </source>
</evidence>
<evidence type="ECO:0000313" key="3">
    <source>
        <dbReference type="EMBL" id="MBV6320258.1"/>
    </source>
</evidence>
<keyword evidence="6" id="KW-1185">Reference proteome</keyword>
<comment type="caution">
    <text evidence="3">The sequence shown here is derived from an EMBL/GenBank/DDBJ whole genome shotgun (WGS) entry which is preliminary data.</text>
</comment>
<reference evidence="4" key="2">
    <citation type="submission" date="2022-03" db="EMBL/GenBank/DDBJ databases">
        <title>Genome Encyclopedia of Bacteria and Archaea VI: Functional Genomics of Type Strains.</title>
        <authorList>
            <person name="Whitman W."/>
        </authorList>
    </citation>
    <scope>NUCLEOTIDE SEQUENCE</scope>
    <source>
        <strain evidence="4">HSC-15S17</strain>
    </source>
</reference>
<feature type="signal peptide" evidence="1">
    <location>
        <begin position="1"/>
        <end position="24"/>
    </location>
</feature>
<feature type="domain" description="Heparinase II/III-like C-terminal" evidence="2">
    <location>
        <begin position="593"/>
        <end position="676"/>
    </location>
</feature>
<protein>
    <submittedName>
        <fullName evidence="3">Heparinase II/III-family protein</fullName>
    </submittedName>
</protein>